<dbReference type="GO" id="GO:0004181">
    <property type="term" value="F:metallocarboxypeptidase activity"/>
    <property type="evidence" value="ECO:0007669"/>
    <property type="project" value="InterPro"/>
</dbReference>
<dbReference type="SUPFAM" id="SSF49299">
    <property type="entry name" value="PKD domain"/>
    <property type="match status" value="2"/>
</dbReference>
<dbReference type="InterPro" id="IPR000601">
    <property type="entry name" value="PKD_dom"/>
</dbReference>
<dbReference type="SMART" id="SM00631">
    <property type="entry name" value="Zn_pept"/>
    <property type="match status" value="1"/>
</dbReference>
<keyword evidence="10" id="KW-1185">Reference proteome</keyword>
<dbReference type="InterPro" id="IPR013783">
    <property type="entry name" value="Ig-like_fold"/>
</dbReference>
<dbReference type="SMART" id="SM00089">
    <property type="entry name" value="PKD"/>
    <property type="match status" value="2"/>
</dbReference>
<dbReference type="CDD" id="cd00146">
    <property type="entry name" value="PKD"/>
    <property type="match status" value="1"/>
</dbReference>
<dbReference type="Pfam" id="PF00246">
    <property type="entry name" value="Peptidase_M14"/>
    <property type="match status" value="1"/>
</dbReference>
<evidence type="ECO:0000256" key="3">
    <source>
        <dbReference type="ARBA" id="ARBA00022723"/>
    </source>
</evidence>
<dbReference type="GO" id="GO:0006508">
    <property type="term" value="P:proteolysis"/>
    <property type="evidence" value="ECO:0007669"/>
    <property type="project" value="InterPro"/>
</dbReference>
<reference evidence="9 10" key="1">
    <citation type="submission" date="2019-01" db="EMBL/GenBank/DDBJ databases">
        <authorList>
            <person name="Chen W.-M."/>
        </authorList>
    </citation>
    <scope>NUCLEOTIDE SEQUENCE [LARGE SCALE GENOMIC DNA]</scope>
    <source>
        <strain evidence="9 10">KYPC3</strain>
    </source>
</reference>
<evidence type="ECO:0000256" key="4">
    <source>
        <dbReference type="ARBA" id="ARBA00022833"/>
    </source>
</evidence>
<dbReference type="InterPro" id="IPR022409">
    <property type="entry name" value="PKD/Chitinase_dom"/>
</dbReference>
<feature type="domain" description="PKD" evidence="7">
    <location>
        <begin position="666"/>
        <end position="724"/>
    </location>
</feature>
<accession>A0A437QFX7</accession>
<dbReference type="SUPFAM" id="SSF53187">
    <property type="entry name" value="Zn-dependent exopeptidases"/>
    <property type="match status" value="1"/>
</dbReference>
<proteinExistence type="inferred from homology"/>
<dbReference type="PROSITE" id="PS50093">
    <property type="entry name" value="PKD"/>
    <property type="match status" value="2"/>
</dbReference>
<dbReference type="GO" id="GO:0008270">
    <property type="term" value="F:zinc ion binding"/>
    <property type="evidence" value="ECO:0007669"/>
    <property type="project" value="InterPro"/>
</dbReference>
<evidence type="ECO:0000259" key="7">
    <source>
        <dbReference type="PROSITE" id="PS50093"/>
    </source>
</evidence>
<dbReference type="PROSITE" id="PS00133">
    <property type="entry name" value="CARBOXYPEPT_ZN_2"/>
    <property type="match status" value="1"/>
</dbReference>
<feature type="region of interest" description="Disordered" evidence="6">
    <location>
        <begin position="714"/>
        <end position="737"/>
    </location>
</feature>
<evidence type="ECO:0000313" key="10">
    <source>
        <dbReference type="Proteomes" id="UP000283077"/>
    </source>
</evidence>
<dbReference type="PRINTS" id="PR00765">
    <property type="entry name" value="CRBOXYPTASEA"/>
</dbReference>
<dbReference type="InterPro" id="IPR000834">
    <property type="entry name" value="Peptidase_M14"/>
</dbReference>
<evidence type="ECO:0000256" key="2">
    <source>
        <dbReference type="ARBA" id="ARBA00005988"/>
    </source>
</evidence>
<dbReference type="RefSeq" id="WP_127700568.1">
    <property type="nucleotide sequence ID" value="NZ_SACS01000023.1"/>
</dbReference>
<dbReference type="PROSITE" id="PS52035">
    <property type="entry name" value="PEPTIDASE_M14"/>
    <property type="match status" value="1"/>
</dbReference>
<dbReference type="InterPro" id="IPR057247">
    <property type="entry name" value="CARBOXYPEPT_ZN_2"/>
</dbReference>
<dbReference type="InterPro" id="IPR035986">
    <property type="entry name" value="PKD_dom_sf"/>
</dbReference>
<protein>
    <submittedName>
        <fullName evidence="9">PKD domain-containing protein</fullName>
    </submittedName>
</protein>
<dbReference type="AlphaFoldDB" id="A0A437QFX7"/>
<dbReference type="EMBL" id="SACS01000023">
    <property type="protein sequence ID" value="RVU33334.1"/>
    <property type="molecule type" value="Genomic_DNA"/>
</dbReference>
<dbReference type="Pfam" id="PF00801">
    <property type="entry name" value="PKD"/>
    <property type="match status" value="1"/>
</dbReference>
<dbReference type="PANTHER" id="PTHR11705">
    <property type="entry name" value="PROTEASE FAMILY M14 CARBOXYPEPTIDASE A,B"/>
    <property type="match status" value="1"/>
</dbReference>
<dbReference type="Proteomes" id="UP000283077">
    <property type="component" value="Unassembled WGS sequence"/>
</dbReference>
<keyword evidence="4" id="KW-0862">Zinc</keyword>
<keyword evidence="3" id="KW-0479">Metal-binding</keyword>
<name>A0A437QFX7_9GAMM</name>
<comment type="caution">
    <text evidence="9">The sequence shown here is derived from an EMBL/GenBank/DDBJ whole genome shotgun (WGS) entry which is preliminary data.</text>
</comment>
<dbReference type="GO" id="GO:0005615">
    <property type="term" value="C:extracellular space"/>
    <property type="evidence" value="ECO:0007669"/>
    <property type="project" value="TreeGrafter"/>
</dbReference>
<gene>
    <name evidence="9" type="ORF">EOE67_17190</name>
</gene>
<evidence type="ECO:0000256" key="6">
    <source>
        <dbReference type="SAM" id="MobiDB-lite"/>
    </source>
</evidence>
<comment type="cofactor">
    <cofactor evidence="1">
        <name>Zn(2+)</name>
        <dbReference type="ChEBI" id="CHEBI:29105"/>
    </cofactor>
</comment>
<sequence length="768" mass="82928">MYKLSWLTSLLIGYPLYVAPFPDDPRLQDFQQQQLQQATEVRFATAELARAAAISHHDRLLAGHWKDKVLILQLDSKAKSQLAPFVISMESATQWQTAQAAAFSQLHNPSERSEANQAQAGISGFPCYETVEESYAIAEQLVRDYPDYASWQPIGPAWAKSNGRPGYDLYVLKLGKNNGMPNKPVLLINSAIHAREYATAPLMLAFAKSVLQGIGTNADADWILERQEIHLLLQSNPEGRKIAEGGLLWRKNINDLSCSAGNYGVDLNRNFSFGWNSVPGGSSGDSCDLTYRGVSAGSEPETQALQQYARAVFQDNRGPLRTDAAPATTPGIHLDIHSFSELVLWPWGENATPAPNGAALQTLGRKLAWFNDYLPTQAVGLYPTDGTTDGVSYGELGVAAYTFEIGTAFFQSCAVYQNQILPDNLKALWYAARVSAAPYLLPAGPEVQALTLNTVDGKVRQDQSLTLQFTLTDRQTNQQNGVEPNQPITKAELFINQFPTGAVAADVVLSAKDGAFDSAVELISGTLSGLPLGKHRLYLRGTDASGQAGPVYASYVEVTPAQEDPLISLDFSVQCQFLRCTFQNLSQVATGSNLAFSWQFGAGQSSQASATQFVFSAAGSYPVSLSTVSLGQPRLVTKTVTVFSEPQVSFSSSCSNLVCDLTASASSGNGAITQYNWQLGSAVASGNPLRFTFSGAGSYPVTLTVQDAAGQQASSSQTLTVTAPPPPPPAVTAEKSSGGSWPWVLSLSLGLLCWNRRQRRWCEMDRLR</sequence>
<evidence type="ECO:0000259" key="8">
    <source>
        <dbReference type="PROSITE" id="PS52035"/>
    </source>
</evidence>
<comment type="similarity">
    <text evidence="2 5">Belongs to the peptidase M14 family.</text>
</comment>
<dbReference type="Gene3D" id="3.40.630.10">
    <property type="entry name" value="Zn peptidases"/>
    <property type="match status" value="1"/>
</dbReference>
<evidence type="ECO:0000256" key="1">
    <source>
        <dbReference type="ARBA" id="ARBA00001947"/>
    </source>
</evidence>
<feature type="domain" description="PKD" evidence="7">
    <location>
        <begin position="585"/>
        <end position="642"/>
    </location>
</feature>
<evidence type="ECO:0000256" key="5">
    <source>
        <dbReference type="PROSITE-ProRule" id="PRU01379"/>
    </source>
</evidence>
<evidence type="ECO:0000313" key="9">
    <source>
        <dbReference type="EMBL" id="RVU33334.1"/>
    </source>
</evidence>
<feature type="domain" description="Peptidase M14" evidence="8">
    <location>
        <begin position="127"/>
        <end position="432"/>
    </location>
</feature>
<organism evidence="9 10">
    <name type="scientific">Rheinheimera riviphila</name>
    <dbReference type="NCBI Taxonomy" id="1834037"/>
    <lineage>
        <taxon>Bacteria</taxon>
        <taxon>Pseudomonadati</taxon>
        <taxon>Pseudomonadota</taxon>
        <taxon>Gammaproteobacteria</taxon>
        <taxon>Chromatiales</taxon>
        <taxon>Chromatiaceae</taxon>
        <taxon>Rheinheimera</taxon>
    </lineage>
</organism>
<dbReference type="Pfam" id="PF18911">
    <property type="entry name" value="PKD_4"/>
    <property type="match status" value="1"/>
</dbReference>
<feature type="active site" description="Proton donor/acceptor" evidence="5">
    <location>
        <position position="404"/>
    </location>
</feature>
<dbReference type="OrthoDB" id="9811296at2"/>
<dbReference type="PANTHER" id="PTHR11705:SF119">
    <property type="entry name" value="OS02G0119300 PROTEIN"/>
    <property type="match status" value="1"/>
</dbReference>
<dbReference type="Gene3D" id="2.60.40.10">
    <property type="entry name" value="Immunoglobulins"/>
    <property type="match status" value="2"/>
</dbReference>